<dbReference type="CDD" id="cd00586">
    <property type="entry name" value="4HBT"/>
    <property type="match status" value="1"/>
</dbReference>
<dbReference type="Pfam" id="PF13279">
    <property type="entry name" value="4HBT_2"/>
    <property type="match status" value="1"/>
</dbReference>
<dbReference type="KEGG" id="eba:ebA2036"/>
<dbReference type="HOGENOM" id="CLU_1232942_0_0_4"/>
<keyword evidence="2" id="KW-1185">Reference proteome</keyword>
<dbReference type="Gene3D" id="3.10.129.10">
    <property type="entry name" value="Hotdog Thioesterase"/>
    <property type="match status" value="1"/>
</dbReference>
<evidence type="ECO:0000313" key="2">
    <source>
        <dbReference type="Proteomes" id="UP000006552"/>
    </source>
</evidence>
<dbReference type="RefSeq" id="WP_011236973.1">
    <property type="nucleotide sequence ID" value="NC_006513.1"/>
</dbReference>
<evidence type="ECO:0000313" key="1">
    <source>
        <dbReference type="EMBL" id="CAI07252.1"/>
    </source>
</evidence>
<dbReference type="eggNOG" id="COG0824">
    <property type="taxonomic scope" value="Bacteria"/>
</dbReference>
<dbReference type="Proteomes" id="UP000006552">
    <property type="component" value="Chromosome"/>
</dbReference>
<organism evidence="1 2">
    <name type="scientific">Aromatoleum aromaticum (strain DSM 19018 / LMG 30748 / EbN1)</name>
    <name type="common">Azoarcus sp. (strain EbN1)</name>
    <dbReference type="NCBI Taxonomy" id="76114"/>
    <lineage>
        <taxon>Bacteria</taxon>
        <taxon>Pseudomonadati</taxon>
        <taxon>Pseudomonadota</taxon>
        <taxon>Betaproteobacteria</taxon>
        <taxon>Rhodocyclales</taxon>
        <taxon>Rhodocyclaceae</taxon>
        <taxon>Aromatoleum</taxon>
    </lineage>
</organism>
<sequence>MTALGNAMATGVVPEGAARNARGGERFADAGAKPAAAVMTSVWKTLLGFLPFVPAATPAAAPQRDVQPDVQPGVEPYAVSAMFEREELIRFAHCDPAGIVFYPQYFVLLNGLVEDWFTDGLGADSAELVTVRKMGTPTARMDCTFSRPSRLGDRLVLGLTVTKIGNSAIDLDVQGRVGDEIRLKARQTLVMCCLETMKSVPIPPEIRASLARYCRNGCSSEGKG</sequence>
<protein>
    <submittedName>
        <fullName evidence="1">Thioesterase</fullName>
    </submittedName>
</protein>
<gene>
    <name evidence="1" type="ORF">ebA2036</name>
</gene>
<dbReference type="SUPFAM" id="SSF54637">
    <property type="entry name" value="Thioesterase/thiol ester dehydrase-isomerase"/>
    <property type="match status" value="1"/>
</dbReference>
<dbReference type="AlphaFoldDB" id="Q5P609"/>
<reference evidence="1 2" key="1">
    <citation type="journal article" date="2005" name="Arch. Microbiol.">
        <title>The genome sequence of an anaerobic aromatic-degrading denitrifying bacterium, strain EbN1.</title>
        <authorList>
            <person name="Rabus R."/>
            <person name="Kube M."/>
            <person name="Heider J."/>
            <person name="Beck A."/>
            <person name="Heitmann K."/>
            <person name="Widdel F."/>
            <person name="Reinhardt R."/>
        </authorList>
    </citation>
    <scope>NUCLEOTIDE SEQUENCE [LARGE SCALE GENOMIC DNA]</scope>
    <source>
        <strain evidence="1 2">EbN1</strain>
    </source>
</reference>
<proteinExistence type="predicted"/>
<dbReference type="EMBL" id="CR555306">
    <property type="protein sequence ID" value="CAI07252.1"/>
    <property type="molecule type" value="Genomic_DNA"/>
</dbReference>
<dbReference type="STRING" id="76114.ebA2036"/>
<dbReference type="InterPro" id="IPR029069">
    <property type="entry name" value="HotDog_dom_sf"/>
</dbReference>
<accession>Q5P609</accession>
<name>Q5P609_AROAE</name>